<dbReference type="AlphaFoldDB" id="A0A6C0CB87"/>
<proteinExistence type="predicted"/>
<dbReference type="EMBL" id="MN739361">
    <property type="protein sequence ID" value="QHT00945.1"/>
    <property type="molecule type" value="Genomic_DNA"/>
</dbReference>
<sequence length="65" mass="7813">MEQYLHIRNLVNANLRKSLFIELNRPIFAYSKSRQCKFQQSPCHRIQWTNIDTFKVLSMQILTSL</sequence>
<protein>
    <submittedName>
        <fullName evidence="1">Uncharacterized protein</fullName>
    </submittedName>
</protein>
<evidence type="ECO:0000313" key="1">
    <source>
        <dbReference type="EMBL" id="QHT00945.1"/>
    </source>
</evidence>
<name>A0A6C0CB87_9ZZZZ</name>
<accession>A0A6C0CB87</accession>
<reference evidence="1" key="1">
    <citation type="journal article" date="2020" name="Nature">
        <title>Giant virus diversity and host interactions through global metagenomics.</title>
        <authorList>
            <person name="Schulz F."/>
            <person name="Roux S."/>
            <person name="Paez-Espino D."/>
            <person name="Jungbluth S."/>
            <person name="Walsh D.A."/>
            <person name="Denef V.J."/>
            <person name="McMahon K.D."/>
            <person name="Konstantinidis K.T."/>
            <person name="Eloe-Fadrosh E.A."/>
            <person name="Kyrpides N.C."/>
            <person name="Woyke T."/>
        </authorList>
    </citation>
    <scope>NUCLEOTIDE SEQUENCE</scope>
    <source>
        <strain evidence="1">GVMAG-M-3300020192-26</strain>
    </source>
</reference>
<organism evidence="1">
    <name type="scientific">viral metagenome</name>
    <dbReference type="NCBI Taxonomy" id="1070528"/>
    <lineage>
        <taxon>unclassified sequences</taxon>
        <taxon>metagenomes</taxon>
        <taxon>organismal metagenomes</taxon>
    </lineage>
</organism>